<keyword evidence="3" id="KW-1185">Reference proteome</keyword>
<feature type="compositionally biased region" description="Basic and acidic residues" evidence="1">
    <location>
        <begin position="299"/>
        <end position="310"/>
    </location>
</feature>
<feature type="region of interest" description="Disordered" evidence="1">
    <location>
        <begin position="291"/>
        <end position="515"/>
    </location>
</feature>
<dbReference type="InParanoid" id="C5L7E3"/>
<dbReference type="RefSeq" id="XP_002775589.1">
    <property type="nucleotide sequence ID" value="XM_002775543.1"/>
</dbReference>
<name>C5L7E3_PERM5</name>
<feature type="compositionally biased region" description="Low complexity" evidence="1">
    <location>
        <begin position="621"/>
        <end position="630"/>
    </location>
</feature>
<dbReference type="OrthoDB" id="443652at2759"/>
<accession>C5L7E3</accession>
<reference evidence="2 3" key="1">
    <citation type="submission" date="2008-07" db="EMBL/GenBank/DDBJ databases">
        <authorList>
            <person name="El-Sayed N."/>
            <person name="Caler E."/>
            <person name="Inman J."/>
            <person name="Amedeo P."/>
            <person name="Hass B."/>
            <person name="Wortman J."/>
        </authorList>
    </citation>
    <scope>NUCLEOTIDE SEQUENCE [LARGE SCALE GENOMIC DNA]</scope>
    <source>
        <strain evidence="3">ATCC 50983 / TXsc</strain>
    </source>
</reference>
<dbReference type="OMA" id="PRCTTIR"/>
<proteinExistence type="predicted"/>
<feature type="region of interest" description="Disordered" evidence="1">
    <location>
        <begin position="147"/>
        <end position="169"/>
    </location>
</feature>
<organism evidence="3">
    <name type="scientific">Perkinsus marinus (strain ATCC 50983 / TXsc)</name>
    <dbReference type="NCBI Taxonomy" id="423536"/>
    <lineage>
        <taxon>Eukaryota</taxon>
        <taxon>Sar</taxon>
        <taxon>Alveolata</taxon>
        <taxon>Perkinsozoa</taxon>
        <taxon>Perkinsea</taxon>
        <taxon>Perkinsida</taxon>
        <taxon>Perkinsidae</taxon>
        <taxon>Perkinsus</taxon>
    </lineage>
</organism>
<dbReference type="GeneID" id="9041153"/>
<feature type="compositionally biased region" description="Basic and acidic residues" evidence="1">
    <location>
        <begin position="398"/>
        <end position="409"/>
    </location>
</feature>
<evidence type="ECO:0000313" key="2">
    <source>
        <dbReference type="EMBL" id="EER07405.1"/>
    </source>
</evidence>
<dbReference type="AlphaFoldDB" id="C5L7E3"/>
<protein>
    <submittedName>
        <fullName evidence="2">Uncharacterized protein</fullName>
    </submittedName>
</protein>
<evidence type="ECO:0000313" key="3">
    <source>
        <dbReference type="Proteomes" id="UP000007800"/>
    </source>
</evidence>
<feature type="region of interest" description="Disordered" evidence="1">
    <location>
        <begin position="589"/>
        <end position="665"/>
    </location>
</feature>
<dbReference type="Proteomes" id="UP000007800">
    <property type="component" value="Unassembled WGS sequence"/>
</dbReference>
<sequence>MPRKTPRCTTIRRFQLEGRVDVAAPPSPARRDRDSGLYTKLIAREMLKVQALEREVAIMEEALAKDFAVAERNEARLRELERPSTLSNSRLQDDVKKLSEAIVAICAYRYFTPSFDSVAFNTVVASLLRGCRDIDPRMETLYRTATRKSGGPTAGLEITRPPEEPPVRTPEAPVLRAALKVIDEEAARNSNIRTALEKGFALVMKRKAPDLDEKTAMEAFTRAMEQGQAHPEHEVRHLLKMCTVTHLNDNPIGIGPGDNPSLVPPENLNHHPERLGLVEPVERLDQLAHARGPGPVHPVGKEPDQVHPVERGPGPVQSMEKLGPVHPVERGPGTVHPVERGPGPVHPVERGPGPVHPVERGPGPVHPVERGPGSVHPVERGPGPVHPVEELSQVGSTERLDPVPQHHDAPLPSSKPSDHSVPVGGPPVAHAHQNQGADLGPAHDTSPSPAKKGRAAFKRASAVTKTRGDGPPLTQGHAVPKSAGPMGFKKAKGPSAGVRAPHTDQANSGLEPPGRVMFGRRDTAATVGQPEQVVHSEHHRVEGGGVVTTDVNYYHNMFIYQKMEVFGPDNDHHGKGLVWPQVYRYPEAQPPPVIESPRESGNRPVTPPTEAQSADHSGSERSVGPRVPAVRPRPPIPQVRRVSRGHEPARPTPVETTVSETAGPVPAELPSREELVVPVKEGPTEVSPDSVVNEASDHRLQPKHGPVEGPQGQRVIHMMKHEVEEITGIGELWSSDSSLSDDAEAKLAKKGFRAQADAKKVPCNVGACSGLFLDEFRLLGLA</sequence>
<evidence type="ECO:0000256" key="1">
    <source>
        <dbReference type="SAM" id="MobiDB-lite"/>
    </source>
</evidence>
<dbReference type="EMBL" id="GG679899">
    <property type="protein sequence ID" value="EER07405.1"/>
    <property type="molecule type" value="Genomic_DNA"/>
</dbReference>
<gene>
    <name evidence="2" type="ORF">Pmar_PMAR020570</name>
</gene>